<evidence type="ECO:0000256" key="1">
    <source>
        <dbReference type="SAM" id="MobiDB-lite"/>
    </source>
</evidence>
<sequence length="57" mass="6333">MYKLQPMHKTIQSCKTLEETRPGTARWQLPRPPGSPGNPKVLSLHDLQTCLSLSSAC</sequence>
<feature type="region of interest" description="Disordered" evidence="1">
    <location>
        <begin position="19"/>
        <end position="38"/>
    </location>
</feature>
<keyword evidence="3" id="KW-1185">Reference proteome</keyword>
<evidence type="ECO:0000313" key="3">
    <source>
        <dbReference type="Proteomes" id="UP000694415"/>
    </source>
</evidence>
<evidence type="ECO:0000313" key="2">
    <source>
        <dbReference type="Ensembl" id="ENSMSIP00000000670.1"/>
    </source>
</evidence>
<dbReference type="Proteomes" id="UP000694415">
    <property type="component" value="Unplaced"/>
</dbReference>
<name>A0A8C6G5R0_MUSSI</name>
<dbReference type="Ensembl" id="ENSMSIT00000000879.1">
    <property type="protein sequence ID" value="ENSMSIP00000000670.1"/>
    <property type="gene ID" value="ENSMSIG00000000705.1"/>
</dbReference>
<accession>A0A8C6G5R0</accession>
<reference evidence="2" key="1">
    <citation type="submission" date="2025-08" db="UniProtKB">
        <authorList>
            <consortium name="Ensembl"/>
        </authorList>
    </citation>
    <scope>IDENTIFICATION</scope>
</reference>
<protein>
    <submittedName>
        <fullName evidence="2">Uncharacterized protein</fullName>
    </submittedName>
</protein>
<reference evidence="2" key="2">
    <citation type="submission" date="2025-09" db="UniProtKB">
        <authorList>
            <consortium name="Ensembl"/>
        </authorList>
    </citation>
    <scope>IDENTIFICATION</scope>
</reference>
<proteinExistence type="predicted"/>
<dbReference type="GeneTree" id="ENSGT01140000286730"/>
<dbReference type="AlphaFoldDB" id="A0A8C6G5R0"/>
<organism evidence="2 3">
    <name type="scientific">Mus spicilegus</name>
    <name type="common">Mound-building mouse</name>
    <dbReference type="NCBI Taxonomy" id="10103"/>
    <lineage>
        <taxon>Eukaryota</taxon>
        <taxon>Metazoa</taxon>
        <taxon>Chordata</taxon>
        <taxon>Craniata</taxon>
        <taxon>Vertebrata</taxon>
        <taxon>Euteleostomi</taxon>
        <taxon>Mammalia</taxon>
        <taxon>Eutheria</taxon>
        <taxon>Euarchontoglires</taxon>
        <taxon>Glires</taxon>
        <taxon>Rodentia</taxon>
        <taxon>Myomorpha</taxon>
        <taxon>Muroidea</taxon>
        <taxon>Muridae</taxon>
        <taxon>Murinae</taxon>
        <taxon>Mus</taxon>
        <taxon>Mus</taxon>
    </lineage>
</organism>